<dbReference type="EMBL" id="CAJNNV010000325">
    <property type="protein sequence ID" value="CAE8582233.1"/>
    <property type="molecule type" value="Genomic_DNA"/>
</dbReference>
<dbReference type="AlphaFoldDB" id="A0A813D6Y6"/>
<reference evidence="1" key="1">
    <citation type="submission" date="2021-02" db="EMBL/GenBank/DDBJ databases">
        <authorList>
            <person name="Dougan E. K."/>
            <person name="Rhodes N."/>
            <person name="Thang M."/>
            <person name="Chan C."/>
        </authorList>
    </citation>
    <scope>NUCLEOTIDE SEQUENCE</scope>
</reference>
<accession>A0A813D6Y6</accession>
<dbReference type="Proteomes" id="UP000654075">
    <property type="component" value="Unassembled WGS sequence"/>
</dbReference>
<evidence type="ECO:0000313" key="2">
    <source>
        <dbReference type="Proteomes" id="UP000654075"/>
    </source>
</evidence>
<sequence length="110" mass="12602">MPTSFSHFLQQVPEELQDVLRENGIGGHCVDAKIFLRLLDAPTIVLDWKTRTMEPMSQKEKEKMIQSDSLNRALEKLRYGALATPCYESLTELQKWLMDNEFSPESKSAA</sequence>
<proteinExistence type="predicted"/>
<protein>
    <submittedName>
        <fullName evidence="1">Uncharacterized protein</fullName>
    </submittedName>
</protein>
<keyword evidence="2" id="KW-1185">Reference proteome</keyword>
<gene>
    <name evidence="1" type="ORF">PGLA1383_LOCUS1233</name>
</gene>
<comment type="caution">
    <text evidence="1">The sequence shown here is derived from an EMBL/GenBank/DDBJ whole genome shotgun (WGS) entry which is preliminary data.</text>
</comment>
<name>A0A813D6Y6_POLGL</name>
<organism evidence="1 2">
    <name type="scientific">Polarella glacialis</name>
    <name type="common">Dinoflagellate</name>
    <dbReference type="NCBI Taxonomy" id="89957"/>
    <lineage>
        <taxon>Eukaryota</taxon>
        <taxon>Sar</taxon>
        <taxon>Alveolata</taxon>
        <taxon>Dinophyceae</taxon>
        <taxon>Suessiales</taxon>
        <taxon>Suessiaceae</taxon>
        <taxon>Polarella</taxon>
    </lineage>
</organism>
<evidence type="ECO:0000313" key="1">
    <source>
        <dbReference type="EMBL" id="CAE8582233.1"/>
    </source>
</evidence>